<evidence type="ECO:0000313" key="3">
    <source>
        <dbReference type="EMBL" id="KAF4205031.1"/>
    </source>
</evidence>
<dbReference type="Proteomes" id="UP000649114">
    <property type="component" value="Unassembled WGS sequence"/>
</dbReference>
<evidence type="ECO:0000313" key="1">
    <source>
        <dbReference type="EMBL" id="GAQ11546.1"/>
    </source>
</evidence>
<reference evidence="1 4" key="1">
    <citation type="submission" date="2015-11" db="EMBL/GenBank/DDBJ databases">
        <title>Aspergillus lentulus strain IFM 54703T.</title>
        <authorList>
            <person name="Kusuya Y."/>
            <person name="Sakai K."/>
            <person name="Kamei K."/>
            <person name="Takahashi H."/>
            <person name="Yaguchi T."/>
        </authorList>
    </citation>
    <scope>NUCLEOTIDE SEQUENCE [LARGE SCALE GENOMIC DNA]</scope>
    <source>
        <strain evidence="1 4">IFM 54703</strain>
    </source>
</reference>
<evidence type="ECO:0000313" key="2">
    <source>
        <dbReference type="EMBL" id="GFF75132.1"/>
    </source>
</evidence>
<dbReference type="EMBL" id="BCLY01000016">
    <property type="protein sequence ID" value="GAQ11546.1"/>
    <property type="molecule type" value="Genomic_DNA"/>
</dbReference>
<proteinExistence type="predicted"/>
<reference evidence="3" key="2">
    <citation type="journal article" date="2020" name="bioRxiv">
        <title>Genomic and phenotypic heterogeneity of clinical isolates of the human pathogens Aspergillus fumigatus, Aspergillus lentulus and Aspergillus fumigatiaffinis.</title>
        <authorList>
            <person name="dos Santos R.A.C."/>
            <person name="Steenwyk J.L."/>
            <person name="Rivero-Menendez O."/>
            <person name="Mead M.E."/>
            <person name="Silva L.P."/>
            <person name="Bastos R.W."/>
            <person name="Alastruey-Izquierdo A."/>
            <person name="Goldman G.H."/>
            <person name="Rokas A."/>
        </authorList>
    </citation>
    <scope>NUCLEOTIDE SEQUENCE</scope>
    <source>
        <strain evidence="3">CNM-CM8927</strain>
    </source>
</reference>
<organism evidence="3 6">
    <name type="scientific">Aspergillus lentulus</name>
    <dbReference type="NCBI Taxonomy" id="293939"/>
    <lineage>
        <taxon>Eukaryota</taxon>
        <taxon>Fungi</taxon>
        <taxon>Dikarya</taxon>
        <taxon>Ascomycota</taxon>
        <taxon>Pezizomycotina</taxon>
        <taxon>Eurotiomycetes</taxon>
        <taxon>Eurotiomycetidae</taxon>
        <taxon>Eurotiales</taxon>
        <taxon>Aspergillaceae</taxon>
        <taxon>Aspergillus</taxon>
        <taxon>Aspergillus subgen. Fumigati</taxon>
    </lineage>
</organism>
<name>A0AAN5YPT8_ASPLE</name>
<evidence type="ECO:0000313" key="4">
    <source>
        <dbReference type="Proteomes" id="UP000051487"/>
    </source>
</evidence>
<dbReference type="Proteomes" id="UP000051487">
    <property type="component" value="Unassembled WGS sequence"/>
</dbReference>
<protein>
    <submittedName>
        <fullName evidence="3">Uncharacterized protein</fullName>
    </submittedName>
</protein>
<evidence type="ECO:0000313" key="5">
    <source>
        <dbReference type="Proteomes" id="UP000465220"/>
    </source>
</evidence>
<dbReference type="EMBL" id="JAAAPU010000049">
    <property type="protein sequence ID" value="KAF4205031.1"/>
    <property type="molecule type" value="Genomic_DNA"/>
</dbReference>
<dbReference type="AlphaFoldDB" id="A0AAN5YPT8"/>
<sequence>MESPSSAQLALTDIYPPAPIGEPEDFKSAIENRFTALEDGSIEDSYLSFSGVTTQLFEYIDSRRDTLGAKRVRFTYFADIETLIVKVHSEAHERAHAIIGHEIFLRLRGHMAVDGDEVVPVQSTTFYGSEGSSKEADSAYKNLNVRSQVASWPVWVVEGGMSESSERLRADASWWINHSNGDVELAILVWICPSRRTIKIETWVH</sequence>
<gene>
    <name evidence="1" type="ORF">ALT_8867</name>
    <name evidence="3" type="ORF">CNMCM8927_006671</name>
    <name evidence="2" type="ORF">IFM60648_04369</name>
</gene>
<reference evidence="2 5" key="3">
    <citation type="submission" date="2020-01" db="EMBL/GenBank/DDBJ databases">
        <title>Draft genome sequence of Aspergillus lentulus IFM 60648.</title>
        <authorList>
            <person name="Takahashi H."/>
            <person name="Yaguchi T."/>
        </authorList>
    </citation>
    <scope>NUCLEOTIDE SEQUENCE [LARGE SCALE GENOMIC DNA]</scope>
    <source>
        <strain evidence="2 5">IFM 60648</strain>
    </source>
</reference>
<comment type="caution">
    <text evidence="3">The sequence shown here is derived from an EMBL/GenBank/DDBJ whole genome shotgun (WGS) entry which is preliminary data.</text>
</comment>
<keyword evidence="5" id="KW-1185">Reference proteome</keyword>
<dbReference type="Proteomes" id="UP000465220">
    <property type="component" value="Unassembled WGS sequence"/>
</dbReference>
<evidence type="ECO:0000313" key="6">
    <source>
        <dbReference type="Proteomes" id="UP000649114"/>
    </source>
</evidence>
<dbReference type="EMBL" id="BLKI01000020">
    <property type="protein sequence ID" value="GFF75132.1"/>
    <property type="molecule type" value="Genomic_DNA"/>
</dbReference>
<reference evidence="3" key="4">
    <citation type="submission" date="2020-04" db="EMBL/GenBank/DDBJ databases">
        <authorList>
            <person name="Santos R.A.C."/>
            <person name="Steenwyk J.L."/>
            <person name="Rivero-Menendez O."/>
            <person name="Mead M.E."/>
            <person name="Silva L.P."/>
            <person name="Bastos R.W."/>
            <person name="Alastruey-Izquierdo A."/>
            <person name="Goldman G.H."/>
            <person name="Rokas A."/>
        </authorList>
    </citation>
    <scope>NUCLEOTIDE SEQUENCE</scope>
    <source>
        <strain evidence="3">CNM-CM8927</strain>
    </source>
</reference>
<accession>A0AAN5YPT8</accession>